<feature type="signal peptide" evidence="1">
    <location>
        <begin position="1"/>
        <end position="19"/>
    </location>
</feature>
<feature type="chain" id="PRO_5011475406" evidence="1">
    <location>
        <begin position="20"/>
        <end position="361"/>
    </location>
</feature>
<accession>A0A1I1REG4</accession>
<dbReference type="Pfam" id="PF05096">
    <property type="entry name" value="Glu_cyclase_2"/>
    <property type="match status" value="1"/>
</dbReference>
<dbReference type="GO" id="GO:0016603">
    <property type="term" value="F:glutaminyl-peptide cyclotransferase activity"/>
    <property type="evidence" value="ECO:0007669"/>
    <property type="project" value="InterPro"/>
</dbReference>
<dbReference type="OrthoDB" id="9783700at2"/>
<dbReference type="PANTHER" id="PTHR31270">
    <property type="entry name" value="GLUTAMINYL-PEPTIDE CYCLOTRANSFERASE"/>
    <property type="match status" value="1"/>
</dbReference>
<evidence type="ECO:0000256" key="1">
    <source>
        <dbReference type="SAM" id="SignalP"/>
    </source>
</evidence>
<reference evidence="2 3" key="1">
    <citation type="submission" date="2016-10" db="EMBL/GenBank/DDBJ databases">
        <authorList>
            <person name="de Groot N.N."/>
        </authorList>
    </citation>
    <scope>NUCLEOTIDE SEQUENCE [LARGE SCALE GENOMIC DNA]</scope>
    <source>
        <strain evidence="2 3">DSM 26130</strain>
    </source>
</reference>
<dbReference type="AlphaFoldDB" id="A0A1I1REG4"/>
<dbReference type="InterPro" id="IPR015943">
    <property type="entry name" value="WD40/YVTN_repeat-like_dom_sf"/>
</dbReference>
<dbReference type="STRING" id="662367.SAMN05216167_104365"/>
<organism evidence="2 3">
    <name type="scientific">Spirosoma endophyticum</name>
    <dbReference type="NCBI Taxonomy" id="662367"/>
    <lineage>
        <taxon>Bacteria</taxon>
        <taxon>Pseudomonadati</taxon>
        <taxon>Bacteroidota</taxon>
        <taxon>Cytophagia</taxon>
        <taxon>Cytophagales</taxon>
        <taxon>Cytophagaceae</taxon>
        <taxon>Spirosoma</taxon>
    </lineage>
</organism>
<dbReference type="PANTHER" id="PTHR31270:SF1">
    <property type="entry name" value="GLUTAMINYL-PEPTIDE CYCLOTRANSFERASE"/>
    <property type="match status" value="1"/>
</dbReference>
<name>A0A1I1REG4_9BACT</name>
<keyword evidence="1" id="KW-0732">Signal</keyword>
<keyword evidence="3" id="KW-1185">Reference proteome</keyword>
<protein>
    <submittedName>
        <fullName evidence="2">Glutamine cyclotransferase</fullName>
    </submittedName>
</protein>
<keyword evidence="2" id="KW-0808">Transferase</keyword>
<sequence length="361" mass="39765">MKSLVNSIFTVLFAGLLMMACQQNKKSETSSVDQPKPVATLSSATYTLGDSILIQLSQPLTQVFIAWDTKPASTVQPTNNALFVNSATEKVGLHELIVTGITDGKEKIADTLHVELWSDRKPQVLAYSVLKTYPHMASSFTQGLEFQGNTLYEGTGQNGQSKLMKIDLATGSVIQSVSLPEQYFGEGITIANDRIYQLTWTSGQCFRYKMDFTLEKAFTYHTEGWGLTHTDSTLIVSDGSNKLSFYTPDFQKTGELTVYDDKGPVMNLNELEYVNGYVLANVWKTNRIVQIDLTSGKVVGEINISSTLPAGIDTSENVLNGIAYKSGEKALYITGKNWPSLFKIQVNGLFNSKARSTIALR</sequence>
<dbReference type="EMBL" id="FOLQ01000004">
    <property type="protein sequence ID" value="SFD32685.1"/>
    <property type="molecule type" value="Genomic_DNA"/>
</dbReference>
<dbReference type="SUPFAM" id="SSF63829">
    <property type="entry name" value="Calcium-dependent phosphotriesterase"/>
    <property type="match status" value="1"/>
</dbReference>
<dbReference type="PROSITE" id="PS51257">
    <property type="entry name" value="PROKAR_LIPOPROTEIN"/>
    <property type="match status" value="1"/>
</dbReference>
<dbReference type="Gene3D" id="2.130.10.10">
    <property type="entry name" value="YVTN repeat-like/Quinoprotein amine dehydrogenase"/>
    <property type="match status" value="1"/>
</dbReference>
<dbReference type="Proteomes" id="UP000198598">
    <property type="component" value="Unassembled WGS sequence"/>
</dbReference>
<evidence type="ECO:0000313" key="2">
    <source>
        <dbReference type="EMBL" id="SFD32685.1"/>
    </source>
</evidence>
<evidence type="ECO:0000313" key="3">
    <source>
        <dbReference type="Proteomes" id="UP000198598"/>
    </source>
</evidence>
<proteinExistence type="predicted"/>
<gene>
    <name evidence="2" type="ORF">SAMN05216167_104365</name>
</gene>
<dbReference type="RefSeq" id="WP_093826959.1">
    <property type="nucleotide sequence ID" value="NZ_FOLQ01000004.1"/>
</dbReference>
<dbReference type="InterPro" id="IPR007788">
    <property type="entry name" value="QCT"/>
</dbReference>